<keyword evidence="12" id="KW-0995">Kinetochore</keyword>
<evidence type="ECO:0000256" key="7">
    <source>
        <dbReference type="ARBA" id="ARBA00023054"/>
    </source>
</evidence>
<evidence type="ECO:0000256" key="9">
    <source>
        <dbReference type="ARBA" id="ARBA00023328"/>
    </source>
</evidence>
<keyword evidence="8 12" id="KW-0131">Cell cycle</keyword>
<evidence type="ECO:0000256" key="5">
    <source>
        <dbReference type="ARBA" id="ARBA00022618"/>
    </source>
</evidence>
<dbReference type="STRING" id="409849.ENSPMGP00000019550"/>
<evidence type="ECO:0000259" key="14">
    <source>
        <dbReference type="Pfam" id="PF08234"/>
    </source>
</evidence>
<reference evidence="15" key="1">
    <citation type="submission" date="2025-08" db="UniProtKB">
        <authorList>
            <consortium name="Ensembl"/>
        </authorList>
    </citation>
    <scope>IDENTIFICATION</scope>
</reference>
<keyword evidence="4 12" id="KW-0158">Chromosome</keyword>
<dbReference type="InterPro" id="IPR045143">
    <property type="entry name" value="Spc25"/>
</dbReference>
<evidence type="ECO:0000256" key="8">
    <source>
        <dbReference type="ARBA" id="ARBA00023306"/>
    </source>
</evidence>
<evidence type="ECO:0000256" key="1">
    <source>
        <dbReference type="ARBA" id="ARBA00004584"/>
    </source>
</evidence>
<keyword evidence="5 12" id="KW-0132">Cell division</keyword>
<reference evidence="15" key="2">
    <citation type="submission" date="2025-09" db="UniProtKB">
        <authorList>
            <consortium name="Ensembl"/>
        </authorList>
    </citation>
    <scope>IDENTIFICATION</scope>
</reference>
<keyword evidence="7 13" id="KW-0175">Coiled coil</keyword>
<dbReference type="GO" id="GO:0005634">
    <property type="term" value="C:nucleus"/>
    <property type="evidence" value="ECO:0007669"/>
    <property type="project" value="UniProtKB-SubCell"/>
</dbReference>
<evidence type="ECO:0000256" key="11">
    <source>
        <dbReference type="ARBA" id="ARBA00065771"/>
    </source>
</evidence>
<comment type="subunit">
    <text evidence="11">Component of the NDC80 complex, which is composed of ndc80, cdca1, spbc24 and spbc25. The NDC80 complex interacts with mis12 and zwint.</text>
</comment>
<evidence type="ECO:0000256" key="12">
    <source>
        <dbReference type="RuleBase" id="RU367150"/>
    </source>
</evidence>
<dbReference type="Gene3D" id="3.30.457.50">
    <property type="entry name" value="Chromosome segregation protein Spc25"/>
    <property type="match status" value="1"/>
</dbReference>
<dbReference type="RefSeq" id="XP_033843208.1">
    <property type="nucleotide sequence ID" value="XM_033987317.2"/>
</dbReference>
<dbReference type="Ensembl" id="ENSPMGT00000020838.1">
    <property type="protein sequence ID" value="ENSPMGP00000019550.1"/>
    <property type="gene ID" value="ENSPMGG00000015876.1"/>
</dbReference>
<comment type="similarity">
    <text evidence="2 12">Belongs to the SPC25 family.</text>
</comment>
<sequence length="237" mass="27312">MMSITDPATSEHFIKAMEEIHSQHLKALGKIADMTTELSQTHKQFIKSAQDTCIKKCKDDEMLFDTIESFKKALEQKSKSLKDKRLAISEVMSEIEQKEMKKEEIIHKIEKLKEEQAKRRDVIEAQNKANKKRLKNLQKARYMFQEHLGLEIRAIMGKAEVSRGEKLQFIFKNINRSDLTSAYIVTMGINAEGVYQVVSSDPALDCLTNLEKRLQETNNLPAFLANIRKEFVALARH</sequence>
<evidence type="ECO:0000256" key="6">
    <source>
        <dbReference type="ARBA" id="ARBA00022776"/>
    </source>
</evidence>
<dbReference type="AlphaFoldDB" id="A0A3B4AS61"/>
<accession>A0A3B4AS61</accession>
<keyword evidence="9 12" id="KW-0137">Centromere</keyword>
<dbReference type="PANTHER" id="PTHR14281">
    <property type="entry name" value="KINETOCHORE PROTEIN SPC25-RELATED"/>
    <property type="match status" value="1"/>
</dbReference>
<dbReference type="GO" id="GO:0051301">
    <property type="term" value="P:cell division"/>
    <property type="evidence" value="ECO:0007669"/>
    <property type="project" value="UniProtKB-UniRule"/>
</dbReference>
<proteinExistence type="inferred from homology"/>
<evidence type="ECO:0000256" key="2">
    <source>
        <dbReference type="ARBA" id="ARBA00006379"/>
    </source>
</evidence>
<dbReference type="GeneID" id="117389623"/>
<dbReference type="OrthoDB" id="6353017at2759"/>
<keyword evidence="6 12" id="KW-0498">Mitosis</keyword>
<evidence type="ECO:0000313" key="15">
    <source>
        <dbReference type="Ensembl" id="ENSPMGP00000019550.1"/>
    </source>
</evidence>
<keyword evidence="12" id="KW-0539">Nucleus</keyword>
<comment type="function">
    <text evidence="10">Acts as a component of the essential kinetochore-associated NDC80 complex, which is required for chromosome segregation and spindle checkpoint activity. Required for kinetochore integrity and the organization of stable microtubule binding sites in the outer plate of the kinetochore. The NDC80 complex synergistically enhances the affinity of the SKA1 complex for microtubules and may allow the NDC80 complex to track depolymerizing microtubules.</text>
</comment>
<feature type="domain" description="Chromosome segregation protein Spc25 C-terminal" evidence="14">
    <location>
        <begin position="163"/>
        <end position="232"/>
    </location>
</feature>
<evidence type="ECO:0000313" key="16">
    <source>
        <dbReference type="Proteomes" id="UP000261520"/>
    </source>
</evidence>
<comment type="subcellular location">
    <subcellularLocation>
        <location evidence="1">Chromosome</location>
        <location evidence="1">Centromere</location>
    </subcellularLocation>
    <subcellularLocation>
        <location evidence="12">Nucleus</location>
    </subcellularLocation>
    <subcellularLocation>
        <location evidence="12">Chromosome</location>
        <location evidence="12">Centromere</location>
        <location evidence="12">Kinetochore</location>
    </subcellularLocation>
</comment>
<evidence type="ECO:0000256" key="4">
    <source>
        <dbReference type="ARBA" id="ARBA00022454"/>
    </source>
</evidence>
<name>A0A3B4AS61_9GOBI</name>
<dbReference type="InterPro" id="IPR013255">
    <property type="entry name" value="Spc25_C"/>
</dbReference>
<dbReference type="PANTHER" id="PTHR14281:SF0">
    <property type="entry name" value="KINETOCHORE PROTEIN SPC25"/>
    <property type="match status" value="1"/>
</dbReference>
<evidence type="ECO:0000256" key="13">
    <source>
        <dbReference type="SAM" id="Coils"/>
    </source>
</evidence>
<evidence type="ECO:0000256" key="3">
    <source>
        <dbReference type="ARBA" id="ARBA00013692"/>
    </source>
</evidence>
<dbReference type="CTD" id="57405"/>
<organism evidence="15 16">
    <name type="scientific">Periophthalmus magnuspinnatus</name>
    <dbReference type="NCBI Taxonomy" id="409849"/>
    <lineage>
        <taxon>Eukaryota</taxon>
        <taxon>Metazoa</taxon>
        <taxon>Chordata</taxon>
        <taxon>Craniata</taxon>
        <taxon>Vertebrata</taxon>
        <taxon>Euteleostomi</taxon>
        <taxon>Actinopterygii</taxon>
        <taxon>Neopterygii</taxon>
        <taxon>Teleostei</taxon>
        <taxon>Neoteleostei</taxon>
        <taxon>Acanthomorphata</taxon>
        <taxon>Gobiaria</taxon>
        <taxon>Gobiiformes</taxon>
        <taxon>Gobioidei</taxon>
        <taxon>Gobiidae</taxon>
        <taxon>Oxudercinae</taxon>
        <taxon>Periophthalmus</taxon>
    </lineage>
</organism>
<keyword evidence="16" id="KW-1185">Reference proteome</keyword>
<dbReference type="Pfam" id="PF08234">
    <property type="entry name" value="Spindle_Spc25"/>
    <property type="match status" value="1"/>
</dbReference>
<dbReference type="GO" id="GO:0031262">
    <property type="term" value="C:Ndc80 complex"/>
    <property type="evidence" value="ECO:0007669"/>
    <property type="project" value="InterPro"/>
</dbReference>
<dbReference type="CDD" id="cd23784">
    <property type="entry name" value="RWD_Spc25"/>
    <property type="match status" value="1"/>
</dbReference>
<dbReference type="GO" id="GO:0007059">
    <property type="term" value="P:chromosome segregation"/>
    <property type="evidence" value="ECO:0007669"/>
    <property type="project" value="InterPro"/>
</dbReference>
<protein>
    <recommendedName>
        <fullName evidence="3 12">Kinetochore protein SPC25</fullName>
    </recommendedName>
</protein>
<dbReference type="RefSeq" id="XP_055086440.1">
    <property type="nucleotide sequence ID" value="XM_055230465.1"/>
</dbReference>
<feature type="coiled-coil region" evidence="13">
    <location>
        <begin position="95"/>
        <end position="140"/>
    </location>
</feature>
<dbReference type="Proteomes" id="UP000261520">
    <property type="component" value="Unplaced"/>
</dbReference>
<dbReference type="FunFam" id="3.30.457.50:FF:000001">
    <property type="entry name" value="Probable kinetochore protein spc25"/>
    <property type="match status" value="1"/>
</dbReference>
<evidence type="ECO:0000256" key="10">
    <source>
        <dbReference type="ARBA" id="ARBA00045419"/>
    </source>
</evidence>